<accession>B9TQD7</accession>
<evidence type="ECO:0000313" key="2">
    <source>
        <dbReference type="EMBL" id="EEF21927.1"/>
    </source>
</evidence>
<reference evidence="3" key="1">
    <citation type="journal article" date="2010" name="Nat. Biotechnol.">
        <title>Draft genome sequence of the oilseed species Ricinus communis.</title>
        <authorList>
            <person name="Chan A.P."/>
            <person name="Crabtree J."/>
            <person name="Zhao Q."/>
            <person name="Lorenzi H."/>
            <person name="Orvis J."/>
            <person name="Puiu D."/>
            <person name="Melake-Berhan A."/>
            <person name="Jones K.M."/>
            <person name="Redman J."/>
            <person name="Chen G."/>
            <person name="Cahoon E.B."/>
            <person name="Gedil M."/>
            <person name="Stanke M."/>
            <person name="Haas B.J."/>
            <person name="Wortman J.R."/>
            <person name="Fraser-Liggett C.M."/>
            <person name="Ravel J."/>
            <person name="Rabinowicz P.D."/>
        </authorList>
    </citation>
    <scope>NUCLEOTIDE SEQUENCE [LARGE SCALE GENOMIC DNA]</scope>
    <source>
        <strain evidence="3">cv. Hale</strain>
    </source>
</reference>
<protein>
    <submittedName>
        <fullName evidence="2">Uncharacterized protein</fullName>
    </submittedName>
</protein>
<evidence type="ECO:0000313" key="3">
    <source>
        <dbReference type="Proteomes" id="UP000008311"/>
    </source>
</evidence>
<feature type="compositionally biased region" description="Polar residues" evidence="1">
    <location>
        <begin position="1"/>
        <end position="10"/>
    </location>
</feature>
<feature type="region of interest" description="Disordered" evidence="1">
    <location>
        <begin position="190"/>
        <end position="210"/>
    </location>
</feature>
<dbReference type="InParanoid" id="B9TQD7"/>
<gene>
    <name evidence="2" type="ORF">RCOM_2062180</name>
</gene>
<evidence type="ECO:0000256" key="1">
    <source>
        <dbReference type="SAM" id="MobiDB-lite"/>
    </source>
</evidence>
<dbReference type="AlphaFoldDB" id="B9TQD7"/>
<feature type="region of interest" description="Disordered" evidence="1">
    <location>
        <begin position="1"/>
        <end position="27"/>
    </location>
</feature>
<sequence length="241" mass="26187">MTSLRVSTGSKGLPRRSSRASSSSSCTWPGDVELVSHSTASALSRKRWVRAALSSVAECRPGVSSSTRPSPRQTPCKRAVVSVAPSWKALALSINCPSCRWKYCTAWLRWRKRWARKLHSELLPALNLPNTNSISLPSKRCANARAGASAIHCCWRRCAWRARSSCRPAMRRAKALPDCKPTASMRPSCKAWSSADSQPRKAASTGCKSASPWPVRPMASMNCCSCRFMRSPLGAAAAAPP</sequence>
<dbReference type="Proteomes" id="UP000008311">
    <property type="component" value="Unassembled WGS sequence"/>
</dbReference>
<organism evidence="2 3">
    <name type="scientific">Ricinus communis</name>
    <name type="common">Castor bean</name>
    <dbReference type="NCBI Taxonomy" id="3988"/>
    <lineage>
        <taxon>Eukaryota</taxon>
        <taxon>Viridiplantae</taxon>
        <taxon>Streptophyta</taxon>
        <taxon>Embryophyta</taxon>
        <taxon>Tracheophyta</taxon>
        <taxon>Spermatophyta</taxon>
        <taxon>Magnoliopsida</taxon>
        <taxon>eudicotyledons</taxon>
        <taxon>Gunneridae</taxon>
        <taxon>Pentapetalae</taxon>
        <taxon>rosids</taxon>
        <taxon>fabids</taxon>
        <taxon>Malpighiales</taxon>
        <taxon>Euphorbiaceae</taxon>
        <taxon>Acalyphoideae</taxon>
        <taxon>Acalypheae</taxon>
        <taxon>Ricinus</taxon>
    </lineage>
</organism>
<keyword evidence="3" id="KW-1185">Reference proteome</keyword>
<dbReference type="EMBL" id="EQ998618">
    <property type="protein sequence ID" value="EEF21927.1"/>
    <property type="molecule type" value="Genomic_DNA"/>
</dbReference>
<proteinExistence type="predicted"/>
<feature type="non-terminal residue" evidence="2">
    <location>
        <position position="241"/>
    </location>
</feature>
<name>B9TQD7_RICCO</name>